<proteinExistence type="predicted"/>
<dbReference type="EMBL" id="MW419775">
    <property type="protein sequence ID" value="QQO40341.1"/>
    <property type="molecule type" value="Genomic_DNA"/>
</dbReference>
<dbReference type="KEGG" id="vg:65133269"/>
<gene>
    <name evidence="1" type="primary">4</name>
    <name evidence="1" type="ORF">WHYPHY_4</name>
</gene>
<reference evidence="1" key="1">
    <citation type="submission" date="2020-12" db="EMBL/GenBank/DDBJ databases">
        <authorList>
            <person name="Brown N.J."/>
            <person name="Benedetto N.J."/>
            <person name="Temple L.M."/>
        </authorList>
    </citation>
    <scope>NUCLEOTIDE SEQUENCE [LARGE SCALE GENOMIC DNA]</scope>
</reference>
<accession>A0A7T7ZAI3</accession>
<protein>
    <submittedName>
        <fullName evidence="1">Uncharacterized protein</fullName>
    </submittedName>
</protein>
<name>A0A7T7ZAI3_9CAUD</name>
<sequence length="57" mass="6375">MVYGKAGLSRLLLTYKPKVQGWTVTEFHIDVDPVDWGEVDGVAVGQMVIDELLEVKE</sequence>
<evidence type="ECO:0000313" key="2">
    <source>
        <dbReference type="Proteomes" id="UP000596172"/>
    </source>
</evidence>
<keyword evidence="2" id="KW-1185">Reference proteome</keyword>
<evidence type="ECO:0000313" key="1">
    <source>
        <dbReference type="EMBL" id="QQO40341.1"/>
    </source>
</evidence>
<dbReference type="RefSeq" id="YP_010114697.1">
    <property type="nucleotide sequence ID" value="NC_055917.2"/>
</dbReference>
<dbReference type="Proteomes" id="UP000596172">
    <property type="component" value="Segment"/>
</dbReference>
<organism evidence="1 2">
    <name type="scientific">Bacillus phage WhyPhy</name>
    <dbReference type="NCBI Taxonomy" id="2801480"/>
    <lineage>
        <taxon>Viruses</taxon>
        <taxon>Duplodnaviria</taxon>
        <taxon>Heunggongvirae</taxon>
        <taxon>Uroviricota</taxon>
        <taxon>Caudoviricetes</taxon>
        <taxon>Salasmaviridae</taxon>
        <taxon>Bundooravirus</taxon>
        <taxon>Bundooravirus whyphy</taxon>
    </lineage>
</organism>
<dbReference type="GeneID" id="65133269"/>